<keyword evidence="2" id="KW-1185">Reference proteome</keyword>
<evidence type="ECO:0000313" key="1">
    <source>
        <dbReference type="EnsemblProtists" id="HpaP802275"/>
    </source>
</evidence>
<dbReference type="EMBL" id="JH597876">
    <property type="status" value="NOT_ANNOTATED_CDS"/>
    <property type="molecule type" value="Genomic_DNA"/>
</dbReference>
<dbReference type="EnsemblProtists" id="HpaT802275">
    <property type="protein sequence ID" value="HpaP802275"/>
    <property type="gene ID" value="HpaG802275"/>
</dbReference>
<evidence type="ECO:0000313" key="2">
    <source>
        <dbReference type="Proteomes" id="UP000011713"/>
    </source>
</evidence>
<reference evidence="2" key="1">
    <citation type="journal article" date="2010" name="Science">
        <title>Signatures of adaptation to obligate biotrophy in the Hyaloperonospora arabidopsidis genome.</title>
        <authorList>
            <person name="Baxter L."/>
            <person name="Tripathy S."/>
            <person name="Ishaque N."/>
            <person name="Boot N."/>
            <person name="Cabral A."/>
            <person name="Kemen E."/>
            <person name="Thines M."/>
            <person name="Ah-Fong A."/>
            <person name="Anderson R."/>
            <person name="Badejoko W."/>
            <person name="Bittner-Eddy P."/>
            <person name="Boore J.L."/>
            <person name="Chibucos M.C."/>
            <person name="Coates M."/>
            <person name="Dehal P."/>
            <person name="Delehaunty K."/>
            <person name="Dong S."/>
            <person name="Downton P."/>
            <person name="Dumas B."/>
            <person name="Fabro G."/>
            <person name="Fronick C."/>
            <person name="Fuerstenberg S.I."/>
            <person name="Fulton L."/>
            <person name="Gaulin E."/>
            <person name="Govers F."/>
            <person name="Hughes L."/>
            <person name="Humphray S."/>
            <person name="Jiang R.H."/>
            <person name="Judelson H."/>
            <person name="Kamoun S."/>
            <person name="Kyung K."/>
            <person name="Meijer H."/>
            <person name="Minx P."/>
            <person name="Morris P."/>
            <person name="Nelson J."/>
            <person name="Phuntumart V."/>
            <person name="Qutob D."/>
            <person name="Rehmany A."/>
            <person name="Rougon-Cardoso A."/>
            <person name="Ryden P."/>
            <person name="Torto-Alalibo T."/>
            <person name="Studholme D."/>
            <person name="Wang Y."/>
            <person name="Win J."/>
            <person name="Wood J."/>
            <person name="Clifton S.W."/>
            <person name="Rogers J."/>
            <person name="Van den Ackerveken G."/>
            <person name="Jones J.D."/>
            <person name="McDowell J.M."/>
            <person name="Beynon J."/>
            <person name="Tyler B.M."/>
        </authorList>
    </citation>
    <scope>NUCLEOTIDE SEQUENCE [LARGE SCALE GENOMIC DNA]</scope>
    <source>
        <strain evidence="2">Emoy2</strain>
    </source>
</reference>
<protein>
    <recommendedName>
        <fullName evidence="3">RxLR effector candidate protein</fullName>
    </recommendedName>
</protein>
<sequence length="69" mass="7664">MPPSVSSVGTTRKVRGARLLSFHSDLARQPREPSPQVTIPVQPPDSTVELALLSRLRKYQTSCNPNYKC</sequence>
<accession>M4B7M3</accession>
<dbReference type="InParanoid" id="M4B7M3"/>
<name>M4B7M3_HYAAE</name>
<dbReference type="HOGENOM" id="CLU_2781301_0_0_1"/>
<proteinExistence type="predicted"/>
<dbReference type="Proteomes" id="UP000011713">
    <property type="component" value="Unassembled WGS sequence"/>
</dbReference>
<reference evidence="1" key="2">
    <citation type="submission" date="2015-06" db="UniProtKB">
        <authorList>
            <consortium name="EnsemblProtists"/>
        </authorList>
    </citation>
    <scope>IDENTIFICATION</scope>
    <source>
        <strain evidence="1">Emoy2</strain>
    </source>
</reference>
<organism evidence="1 2">
    <name type="scientific">Hyaloperonospora arabidopsidis (strain Emoy2)</name>
    <name type="common">Downy mildew agent</name>
    <name type="synonym">Peronospora arabidopsidis</name>
    <dbReference type="NCBI Taxonomy" id="559515"/>
    <lineage>
        <taxon>Eukaryota</taxon>
        <taxon>Sar</taxon>
        <taxon>Stramenopiles</taxon>
        <taxon>Oomycota</taxon>
        <taxon>Peronosporomycetes</taxon>
        <taxon>Peronosporales</taxon>
        <taxon>Peronosporaceae</taxon>
        <taxon>Hyaloperonospora</taxon>
    </lineage>
</organism>
<dbReference type="VEuPathDB" id="FungiDB:HpaG802275"/>
<dbReference type="OMA" id="KYQTSCN"/>
<dbReference type="AlphaFoldDB" id="M4B7M3"/>
<evidence type="ECO:0008006" key="3">
    <source>
        <dbReference type="Google" id="ProtNLM"/>
    </source>
</evidence>